<proteinExistence type="inferred from homology"/>
<evidence type="ECO:0008006" key="6">
    <source>
        <dbReference type="Google" id="ProtNLM"/>
    </source>
</evidence>
<evidence type="ECO:0000256" key="1">
    <source>
        <dbReference type="ARBA" id="ARBA00009995"/>
    </source>
</evidence>
<evidence type="ECO:0000256" key="4">
    <source>
        <dbReference type="ARBA" id="ARBA00023241"/>
    </source>
</evidence>
<feature type="non-terminal residue" evidence="5">
    <location>
        <position position="1"/>
    </location>
</feature>
<organism evidence="5">
    <name type="scientific">Rhododendron williamsianum</name>
    <dbReference type="NCBI Taxonomy" id="262921"/>
    <lineage>
        <taxon>Eukaryota</taxon>
        <taxon>Viridiplantae</taxon>
        <taxon>Streptophyta</taxon>
        <taxon>Embryophyta</taxon>
        <taxon>Tracheophyta</taxon>
        <taxon>Spermatophyta</taxon>
        <taxon>Magnoliopsida</taxon>
        <taxon>eudicotyledons</taxon>
        <taxon>Gunneridae</taxon>
        <taxon>Pentapetalae</taxon>
        <taxon>asterids</taxon>
        <taxon>Ericales</taxon>
        <taxon>Ericaceae</taxon>
        <taxon>Ericoideae</taxon>
        <taxon>Rhodoreae</taxon>
        <taxon>Rhododendron</taxon>
    </lineage>
</organism>
<dbReference type="Gene3D" id="3.40.50.2000">
    <property type="entry name" value="Glycogen Phosphorylase B"/>
    <property type="match status" value="2"/>
</dbReference>
<evidence type="ECO:0000313" key="5">
    <source>
        <dbReference type="EMBL" id="KAE9445199.1"/>
    </source>
</evidence>
<dbReference type="CDD" id="cd03784">
    <property type="entry name" value="GT1_Gtf-like"/>
    <property type="match status" value="1"/>
</dbReference>
<gene>
    <name evidence="5" type="ORF">C3L33_22903</name>
</gene>
<dbReference type="GO" id="GO:0009813">
    <property type="term" value="P:flavonoid biosynthetic process"/>
    <property type="evidence" value="ECO:0007669"/>
    <property type="project" value="UniProtKB-KW"/>
</dbReference>
<sequence length="468" mass="51124">MENQTPHMALLPSPGMGHLIPFIQLAKRLLHHHHISSTIIIPASGQPSNTQTTLLQSLPEPISHILLPPVLDLPKNISTESRITLTVIRSLPSLRGTLDTLLQTTRLAALVVDPFCLSAFDVARELGVKPYLFFTAGAMTLSFCLHLPKLDKMVTCEYRDLTDPIELPGCVPVHGRDLLDPVQDRSSDAYKRVKANAERFASAEGIILNSFLDLEEGAIKALEMEEPGKPPVYSIGPLVQTSSSYELDRPECLKWLDSQPDGSVLFISFGSGGTLSHAQINELALGLEMSGHKFLWVVRTPNEKSVNAAYFSDQGQNDPLSFLPNGFLERTKGMGLVVPSWAPQIEVLSHGSTGGFLTHCGWNSILESTVHGVPLIAWPLYAEQKMNAAMLTEGVNVALRPKVNENGIVGREEIARVVKDLTEGDDGTKVRLRMQGLKHAGAKVLSEDGSSSKSLSNLAFRLKNNRNI</sequence>
<dbReference type="GO" id="GO:0008194">
    <property type="term" value="F:UDP-glycosyltransferase activity"/>
    <property type="evidence" value="ECO:0007669"/>
    <property type="project" value="InterPro"/>
</dbReference>
<accession>A0A6A4KQM5</accession>
<evidence type="ECO:0000256" key="3">
    <source>
        <dbReference type="ARBA" id="ARBA00022679"/>
    </source>
</evidence>
<dbReference type="PANTHER" id="PTHR48046:SF6">
    <property type="entry name" value="GLYCOSYLTRANSFERASE"/>
    <property type="match status" value="1"/>
</dbReference>
<keyword evidence="4" id="KW-0284">Flavonoid biosynthesis</keyword>
<evidence type="ECO:0000256" key="2">
    <source>
        <dbReference type="ARBA" id="ARBA00022676"/>
    </source>
</evidence>
<keyword evidence="2" id="KW-0328">Glycosyltransferase</keyword>
<dbReference type="Pfam" id="PF00201">
    <property type="entry name" value="UDPGT"/>
    <property type="match status" value="1"/>
</dbReference>
<dbReference type="AlphaFoldDB" id="A0A6A4KQM5"/>
<dbReference type="PANTHER" id="PTHR48046">
    <property type="entry name" value="UDP-GLYCOSYLTRANSFERASE 72E1"/>
    <property type="match status" value="1"/>
</dbReference>
<comment type="caution">
    <text evidence="5">The sequence shown here is derived from an EMBL/GenBank/DDBJ whole genome shotgun (WGS) entry which is preliminary data.</text>
</comment>
<dbReference type="SUPFAM" id="SSF53756">
    <property type="entry name" value="UDP-Glycosyltransferase/glycogen phosphorylase"/>
    <property type="match status" value="1"/>
</dbReference>
<name>A0A6A4KQM5_9ERIC</name>
<dbReference type="FunFam" id="3.40.50.2000:FF:000054">
    <property type="entry name" value="Glycosyltransferase"/>
    <property type="match status" value="1"/>
</dbReference>
<dbReference type="InterPro" id="IPR002213">
    <property type="entry name" value="UDP_glucos_trans"/>
</dbReference>
<reference evidence="5" key="1">
    <citation type="journal article" date="2019" name="Genome Biol. Evol.">
        <title>The Rhododendron genome and chromosomal organization provide insight into shared whole-genome duplications across the heath family (Ericaceae).</title>
        <authorList>
            <person name="Soza V.L."/>
            <person name="Lindsley D."/>
            <person name="Waalkes A."/>
            <person name="Ramage E."/>
            <person name="Patwardhan R.P."/>
            <person name="Burton J.N."/>
            <person name="Adey A."/>
            <person name="Kumar A."/>
            <person name="Qiu R."/>
            <person name="Shendure J."/>
            <person name="Hall B."/>
        </authorList>
    </citation>
    <scope>NUCLEOTIDE SEQUENCE</scope>
    <source>
        <strain evidence="5">RSF 1966-606</strain>
    </source>
</reference>
<keyword evidence="3" id="KW-0808">Transferase</keyword>
<dbReference type="EMBL" id="QEFC01004410">
    <property type="protein sequence ID" value="KAE9445199.1"/>
    <property type="molecule type" value="Genomic_DNA"/>
</dbReference>
<dbReference type="OrthoDB" id="5835829at2759"/>
<comment type="similarity">
    <text evidence="1">Belongs to the UDP-glycosyltransferase family.</text>
</comment>
<dbReference type="FunFam" id="3.40.50.2000:FF:000051">
    <property type="entry name" value="Glycosyltransferase"/>
    <property type="match status" value="1"/>
</dbReference>
<protein>
    <recommendedName>
        <fullName evidence="6">Glycosyltransferase</fullName>
    </recommendedName>
</protein>